<dbReference type="AlphaFoldDB" id="A0A1F6XF86"/>
<sequence>MGNKKTEKFDRPRVGIAIVLMKGGKVLLGKRKGSHGVGDYASPGGHLEYMESIENCVKREAREETGMEVENIKFLRIYNMKDYAPKHYIDIAVTCQWKSGEPKVMEPEKCESWAWYSLDEMPSPLFKSWPTIIEALKTGRNYFDN</sequence>
<dbReference type="Proteomes" id="UP000179381">
    <property type="component" value="Unassembled WGS sequence"/>
</dbReference>
<dbReference type="InterPro" id="IPR020084">
    <property type="entry name" value="NUDIX_hydrolase_CS"/>
</dbReference>
<evidence type="ECO:0000256" key="1">
    <source>
        <dbReference type="ARBA" id="ARBA00022801"/>
    </source>
</evidence>
<name>A0A1F6XF86_9BACT</name>
<dbReference type="PANTHER" id="PTHR16099:SF5">
    <property type="entry name" value="NUCLEOTIDE TRIPHOSPHATE DIPHOSPHATASE NUDT15"/>
    <property type="match status" value="1"/>
</dbReference>
<dbReference type="EMBL" id="MFVH01000004">
    <property type="protein sequence ID" value="OGI92668.1"/>
    <property type="molecule type" value="Genomic_DNA"/>
</dbReference>
<protein>
    <recommendedName>
        <fullName evidence="2">Nudix hydrolase domain-containing protein</fullName>
    </recommendedName>
</protein>
<comment type="caution">
    <text evidence="3">The sequence shown here is derived from an EMBL/GenBank/DDBJ whole genome shotgun (WGS) entry which is preliminary data.</text>
</comment>
<organism evidence="3 4">
    <name type="scientific">Candidatus Nomurabacteria bacterium RIFCSPLOWO2_01_FULL_46_18</name>
    <dbReference type="NCBI Taxonomy" id="1801783"/>
    <lineage>
        <taxon>Bacteria</taxon>
        <taxon>Candidatus Nomuraibacteriota</taxon>
    </lineage>
</organism>
<dbReference type="SUPFAM" id="SSF55811">
    <property type="entry name" value="Nudix"/>
    <property type="match status" value="1"/>
</dbReference>
<keyword evidence="1" id="KW-0378">Hydrolase</keyword>
<dbReference type="GO" id="GO:0006203">
    <property type="term" value="P:dGTP catabolic process"/>
    <property type="evidence" value="ECO:0007669"/>
    <property type="project" value="TreeGrafter"/>
</dbReference>
<evidence type="ECO:0000313" key="3">
    <source>
        <dbReference type="EMBL" id="OGI92668.1"/>
    </source>
</evidence>
<gene>
    <name evidence="3" type="ORF">A2933_02570</name>
</gene>
<dbReference type="InterPro" id="IPR000086">
    <property type="entry name" value="NUDIX_hydrolase_dom"/>
</dbReference>
<dbReference type="PANTHER" id="PTHR16099">
    <property type="entry name" value="8-OXO-DGTP DIPHOSPHATES NUDT15"/>
    <property type="match status" value="1"/>
</dbReference>
<dbReference type="PROSITE" id="PS00893">
    <property type="entry name" value="NUDIX_BOX"/>
    <property type="match status" value="1"/>
</dbReference>
<reference evidence="3 4" key="1">
    <citation type="journal article" date="2016" name="Nat. Commun.">
        <title>Thousands of microbial genomes shed light on interconnected biogeochemical processes in an aquifer system.</title>
        <authorList>
            <person name="Anantharaman K."/>
            <person name="Brown C.T."/>
            <person name="Hug L.A."/>
            <person name="Sharon I."/>
            <person name="Castelle C.J."/>
            <person name="Probst A.J."/>
            <person name="Thomas B.C."/>
            <person name="Singh A."/>
            <person name="Wilkins M.J."/>
            <person name="Karaoz U."/>
            <person name="Brodie E.L."/>
            <person name="Williams K.H."/>
            <person name="Hubbard S.S."/>
            <person name="Banfield J.F."/>
        </authorList>
    </citation>
    <scope>NUCLEOTIDE SEQUENCE [LARGE SCALE GENOMIC DNA]</scope>
</reference>
<dbReference type="FunFam" id="3.90.79.10:FF:000060">
    <property type="entry name" value="Nudix hydrolase 1"/>
    <property type="match status" value="1"/>
</dbReference>
<dbReference type="GO" id="GO:0035539">
    <property type="term" value="F:8-oxo-7,8-dihydrodeoxyguanosine triphosphate pyrophosphatase activity"/>
    <property type="evidence" value="ECO:0007669"/>
    <property type="project" value="TreeGrafter"/>
</dbReference>
<dbReference type="PROSITE" id="PS51462">
    <property type="entry name" value="NUDIX"/>
    <property type="match status" value="1"/>
</dbReference>
<dbReference type="Gene3D" id="3.90.79.10">
    <property type="entry name" value="Nucleoside Triphosphate Pyrophosphohydrolase"/>
    <property type="match status" value="1"/>
</dbReference>
<dbReference type="GO" id="GO:0005829">
    <property type="term" value="C:cytosol"/>
    <property type="evidence" value="ECO:0007669"/>
    <property type="project" value="TreeGrafter"/>
</dbReference>
<proteinExistence type="predicted"/>
<dbReference type="CDD" id="cd04678">
    <property type="entry name" value="NUDIX_MTH2_Nudt15"/>
    <property type="match status" value="1"/>
</dbReference>
<dbReference type="InterPro" id="IPR015797">
    <property type="entry name" value="NUDIX_hydrolase-like_dom_sf"/>
</dbReference>
<accession>A0A1F6XF86</accession>
<feature type="domain" description="Nudix hydrolase" evidence="2">
    <location>
        <begin position="11"/>
        <end position="138"/>
    </location>
</feature>
<dbReference type="Pfam" id="PF00293">
    <property type="entry name" value="NUDIX"/>
    <property type="match status" value="1"/>
</dbReference>
<evidence type="ECO:0000259" key="2">
    <source>
        <dbReference type="PROSITE" id="PS51462"/>
    </source>
</evidence>
<evidence type="ECO:0000313" key="4">
    <source>
        <dbReference type="Proteomes" id="UP000179381"/>
    </source>
</evidence>